<sequence length="409" mass="46643">MDSHSRKHLSITPIPPFAIACTNLPDDLFIWEILARLPVKHLLIYKEISPSWCAAIDDAGFVRRHRDFSRAGLPSMLIIPRKGSFEEDFELSEDIIFHRFPIGRTVDTLEEEKVELMLEKACPPEAEGITNKIFPSNCDGLVAIGSVDDKVFVCNPTTQELVVLPLGTLDVRIIKEPSIALGFDTSRNQYVVARYFYQWYNVDESNGELDYEIGHEIFILGGDSWELTDDPPGAIGNTRPVFMQGSFYWGTYGFDDHQSGVLVRFSLRDRKFDMVPCPPGFSYHYNVEHLADLDGKLCYVNNISETTLDVWQLDDDGIQQPKWSLRCRIDPLGDGLGVDAFLPVWAGGGRIIVAVDYEKLYWCDEKSGYMEELVDLEEEIDVDPDDCNYYRYHVVPYMESLISIRVCNH</sequence>
<reference evidence="1" key="2">
    <citation type="submission" date="2025-09" db="UniProtKB">
        <authorList>
            <consortium name="EnsemblPlants"/>
        </authorList>
    </citation>
    <scope>IDENTIFICATION</scope>
</reference>
<accession>A0ACD5UWL7</accession>
<dbReference type="Proteomes" id="UP001732700">
    <property type="component" value="Chromosome 2D"/>
</dbReference>
<evidence type="ECO:0000313" key="2">
    <source>
        <dbReference type="Proteomes" id="UP001732700"/>
    </source>
</evidence>
<organism evidence="1 2">
    <name type="scientific">Avena sativa</name>
    <name type="common">Oat</name>
    <dbReference type="NCBI Taxonomy" id="4498"/>
    <lineage>
        <taxon>Eukaryota</taxon>
        <taxon>Viridiplantae</taxon>
        <taxon>Streptophyta</taxon>
        <taxon>Embryophyta</taxon>
        <taxon>Tracheophyta</taxon>
        <taxon>Spermatophyta</taxon>
        <taxon>Magnoliopsida</taxon>
        <taxon>Liliopsida</taxon>
        <taxon>Poales</taxon>
        <taxon>Poaceae</taxon>
        <taxon>BOP clade</taxon>
        <taxon>Pooideae</taxon>
        <taxon>Poodae</taxon>
        <taxon>Poeae</taxon>
        <taxon>Poeae Chloroplast Group 1 (Aveneae type)</taxon>
        <taxon>Aveninae</taxon>
        <taxon>Avena</taxon>
    </lineage>
</organism>
<proteinExistence type="predicted"/>
<reference evidence="1" key="1">
    <citation type="submission" date="2021-05" db="EMBL/GenBank/DDBJ databases">
        <authorList>
            <person name="Scholz U."/>
            <person name="Mascher M."/>
            <person name="Fiebig A."/>
        </authorList>
    </citation>
    <scope>NUCLEOTIDE SEQUENCE [LARGE SCALE GENOMIC DNA]</scope>
</reference>
<protein>
    <submittedName>
        <fullName evidence="1">Uncharacterized protein</fullName>
    </submittedName>
</protein>
<name>A0ACD5UWL7_AVESA</name>
<dbReference type="EnsemblPlants" id="AVESA.00010b.r2.2DG0332400.1">
    <property type="protein sequence ID" value="AVESA.00010b.r2.2DG0332400.1.CDS.1"/>
    <property type="gene ID" value="AVESA.00010b.r2.2DG0332400"/>
</dbReference>
<keyword evidence="2" id="KW-1185">Reference proteome</keyword>
<evidence type="ECO:0000313" key="1">
    <source>
        <dbReference type="EnsemblPlants" id="AVESA.00010b.r2.2DG0332400.1.CDS.1"/>
    </source>
</evidence>